<evidence type="ECO:0000313" key="2">
    <source>
        <dbReference type="EMBL" id="KAG1805846.1"/>
    </source>
</evidence>
<dbReference type="Proteomes" id="UP000807769">
    <property type="component" value="Unassembled WGS sequence"/>
</dbReference>
<dbReference type="OrthoDB" id="2671486at2759"/>
<dbReference type="RefSeq" id="XP_041187487.1">
    <property type="nucleotide sequence ID" value="XM_041333518.1"/>
</dbReference>
<dbReference type="GeneID" id="64627535"/>
<reference evidence="2" key="1">
    <citation type="journal article" date="2020" name="New Phytol.">
        <title>Comparative genomics reveals dynamic genome evolution in host specialist ectomycorrhizal fungi.</title>
        <authorList>
            <person name="Lofgren L.A."/>
            <person name="Nguyen N.H."/>
            <person name="Vilgalys R."/>
            <person name="Ruytinx J."/>
            <person name="Liao H.L."/>
            <person name="Branco S."/>
            <person name="Kuo A."/>
            <person name="LaButti K."/>
            <person name="Lipzen A."/>
            <person name="Andreopoulos W."/>
            <person name="Pangilinan J."/>
            <person name="Riley R."/>
            <person name="Hundley H."/>
            <person name="Na H."/>
            <person name="Barry K."/>
            <person name="Grigoriev I.V."/>
            <person name="Stajich J.E."/>
            <person name="Kennedy P.G."/>
        </authorList>
    </citation>
    <scope>NUCLEOTIDE SEQUENCE</scope>
    <source>
        <strain evidence="2">MN1</strain>
    </source>
</reference>
<organism evidence="2 3">
    <name type="scientific">Suillus subaureus</name>
    <dbReference type="NCBI Taxonomy" id="48587"/>
    <lineage>
        <taxon>Eukaryota</taxon>
        <taxon>Fungi</taxon>
        <taxon>Dikarya</taxon>
        <taxon>Basidiomycota</taxon>
        <taxon>Agaricomycotina</taxon>
        <taxon>Agaricomycetes</taxon>
        <taxon>Agaricomycetidae</taxon>
        <taxon>Boletales</taxon>
        <taxon>Suillineae</taxon>
        <taxon>Suillaceae</taxon>
        <taxon>Suillus</taxon>
    </lineage>
</organism>
<sequence length="239" mass="26818">MADTVKPPHLDFRSGLSDEKGNSNLVFVCTPASLLLVSNQRNRHQITALELSYPPRRLCPCTVYTPVGLFQMIQIIKLHVGRNGYARHQPGPNKLVFEDELDQGFENSQPAAKFECPPSPTLEENEYFDREADTDINMGMDVDPIDGDFYVDDDVHEYPSQPDSPPLYFPPSDDESLDNQSVLSLDLGTPAITHDEHHERVSTSEYIERGDEQDDERVRGLEGDPEYLSNDAVLEDGPG</sequence>
<name>A0A9P7DXZ4_9AGAM</name>
<keyword evidence="3" id="KW-1185">Reference proteome</keyword>
<comment type="caution">
    <text evidence="2">The sequence shown here is derived from an EMBL/GenBank/DDBJ whole genome shotgun (WGS) entry which is preliminary data.</text>
</comment>
<accession>A0A9P7DXZ4</accession>
<proteinExistence type="predicted"/>
<dbReference type="EMBL" id="JABBWG010000050">
    <property type="protein sequence ID" value="KAG1805846.1"/>
    <property type="molecule type" value="Genomic_DNA"/>
</dbReference>
<protein>
    <submittedName>
        <fullName evidence="2">Uncharacterized protein</fullName>
    </submittedName>
</protein>
<dbReference type="AlphaFoldDB" id="A0A9P7DXZ4"/>
<feature type="compositionally biased region" description="Acidic residues" evidence="1">
    <location>
        <begin position="143"/>
        <end position="155"/>
    </location>
</feature>
<evidence type="ECO:0000313" key="3">
    <source>
        <dbReference type="Proteomes" id="UP000807769"/>
    </source>
</evidence>
<evidence type="ECO:0000256" key="1">
    <source>
        <dbReference type="SAM" id="MobiDB-lite"/>
    </source>
</evidence>
<gene>
    <name evidence="2" type="ORF">BJ212DRAFT_1303907</name>
</gene>
<feature type="region of interest" description="Disordered" evidence="1">
    <location>
        <begin position="141"/>
        <end position="239"/>
    </location>
</feature>
<feature type="compositionally biased region" description="Basic and acidic residues" evidence="1">
    <location>
        <begin position="193"/>
        <end position="222"/>
    </location>
</feature>